<feature type="non-terminal residue" evidence="1">
    <location>
        <position position="1"/>
    </location>
</feature>
<dbReference type="Proteomes" id="UP000004471">
    <property type="component" value="Unassembled WGS sequence"/>
</dbReference>
<gene>
    <name evidence="1" type="ORF">PSYJA_46811</name>
</gene>
<organism evidence="1 2">
    <name type="scientific">Pseudomonas syringae pv. japonica str. M301072</name>
    <dbReference type="NCBI Taxonomy" id="629262"/>
    <lineage>
        <taxon>Bacteria</taxon>
        <taxon>Pseudomonadati</taxon>
        <taxon>Pseudomonadota</taxon>
        <taxon>Gammaproteobacteria</taxon>
        <taxon>Pseudomonadales</taxon>
        <taxon>Pseudomonadaceae</taxon>
        <taxon>Pseudomonas</taxon>
        <taxon>Pseudomonas syringae</taxon>
    </lineage>
</organism>
<accession>F3G143</accession>
<evidence type="ECO:0000313" key="2">
    <source>
        <dbReference type="Proteomes" id="UP000004471"/>
    </source>
</evidence>
<comment type="caution">
    <text evidence="1">The sequence shown here is derived from an EMBL/GenBank/DDBJ whole genome shotgun (WGS) entry which is preliminary data.</text>
</comment>
<dbReference type="EMBL" id="AEAH01004537">
    <property type="protein sequence ID" value="EGH36185.1"/>
    <property type="molecule type" value="Genomic_DNA"/>
</dbReference>
<feature type="non-terminal residue" evidence="1">
    <location>
        <position position="34"/>
    </location>
</feature>
<name>F3G143_PSESX</name>
<evidence type="ECO:0000313" key="1">
    <source>
        <dbReference type="EMBL" id="EGH36185.1"/>
    </source>
</evidence>
<proteinExistence type="predicted"/>
<sequence length="34" mass="4134">IADMRIEGCDQHQAALQVLYMAQRRLYQSLWRRL</sequence>
<reference evidence="1 2" key="1">
    <citation type="journal article" date="2011" name="PLoS Pathog.">
        <title>Dynamic evolution of pathogenicity revealed by sequencing and comparative genomics of 19 Pseudomonas syringae isolates.</title>
        <authorList>
            <person name="Baltrus D.A."/>
            <person name="Nishimura M.T."/>
            <person name="Romanchuk A."/>
            <person name="Chang J.H."/>
            <person name="Mukhtar M.S."/>
            <person name="Cherkis K."/>
            <person name="Roach J."/>
            <person name="Grant S.R."/>
            <person name="Jones C.D."/>
            <person name="Dangl J.L."/>
        </authorList>
    </citation>
    <scope>NUCLEOTIDE SEQUENCE [LARGE SCALE GENOMIC DNA]</scope>
    <source>
        <strain evidence="2">M301072PT</strain>
    </source>
</reference>
<dbReference type="HOGENOM" id="CLU_3378954_0_0_6"/>
<dbReference type="AlphaFoldDB" id="F3G143"/>
<protein>
    <submittedName>
        <fullName evidence="1">Uncharacterized protein</fullName>
    </submittedName>
</protein>